<keyword evidence="2" id="KW-1185">Reference proteome</keyword>
<dbReference type="InterPro" id="IPR018655">
    <property type="entry name" value="DUF2086"/>
</dbReference>
<name>A0ABN6DRX7_ERWRD</name>
<reference evidence="1 2" key="1">
    <citation type="submission" date="2021-01" db="EMBL/GenBank/DDBJ databases">
        <title>Complete genome sequence of Erwinia rhapontici MAFF 311153.</title>
        <authorList>
            <person name="Morohoshi T."/>
            <person name="Someya N."/>
        </authorList>
    </citation>
    <scope>NUCLEOTIDE SEQUENCE [LARGE SCALE GENOMIC DNA]</scope>
    <source>
        <strain evidence="1 2">MAFF 311153</strain>
    </source>
</reference>
<sequence length="240" mass="27745">MNEYHPRCTHRALVLDWERITVELNAGGSACISGLLLDEECDTLKAMYPQGEWFRSHIHMGRHGFGQGEYKYFKYPLPDRVAELRTGLYPELAKIANDWNIKMNIQWEYPSTHQRYLDLCHSAGQIRPTPLLLQYTKGDYNCLHQDLYGERVFPLQVAILLSEPEQDFLGGEFVLTEQRPRRQTRAEVLSLKKGDAVIFAVSHRPVQGNKGHYRVNMRHGVSKIHHGNRHTLGIIFHDAL</sequence>
<dbReference type="EMBL" id="AP024329">
    <property type="protein sequence ID" value="BCQ35917.1"/>
    <property type="molecule type" value="Genomic_DNA"/>
</dbReference>
<dbReference type="Pfam" id="PF09859">
    <property type="entry name" value="Oxygenase-NA"/>
    <property type="match status" value="1"/>
</dbReference>
<evidence type="ECO:0000313" key="2">
    <source>
        <dbReference type="Proteomes" id="UP000677515"/>
    </source>
</evidence>
<evidence type="ECO:0000313" key="1">
    <source>
        <dbReference type="EMBL" id="BCQ35917.1"/>
    </source>
</evidence>
<proteinExistence type="predicted"/>
<gene>
    <name evidence="1" type="ORF">ERHA53_32600</name>
</gene>
<accession>A0ABN6DRX7</accession>
<dbReference type="Proteomes" id="UP000677515">
    <property type="component" value="Chromosome"/>
</dbReference>
<protein>
    <submittedName>
        <fullName evidence="1">Prolyl 4-hydroxylase</fullName>
    </submittedName>
</protein>
<organism evidence="1 2">
    <name type="scientific">Erwinia rhapontici</name>
    <name type="common">Pectobacterium rhapontici</name>
    <dbReference type="NCBI Taxonomy" id="55212"/>
    <lineage>
        <taxon>Bacteria</taxon>
        <taxon>Pseudomonadati</taxon>
        <taxon>Pseudomonadota</taxon>
        <taxon>Gammaproteobacteria</taxon>
        <taxon>Enterobacterales</taxon>
        <taxon>Erwiniaceae</taxon>
        <taxon>Erwinia</taxon>
    </lineage>
</organism>
<dbReference type="Gene3D" id="2.60.120.620">
    <property type="entry name" value="q2cbj1_9rhob like domain"/>
    <property type="match status" value="1"/>
</dbReference>
<dbReference type="RefSeq" id="WP_133841334.1">
    <property type="nucleotide sequence ID" value="NZ_AP024329.1"/>
</dbReference>